<sequence length="182" mass="20278">MASPSFSGGSSRRIVGSGHTSTQTKYRYLIPFPTSPTSSLSSSPSSSLSSSPASGPTAGNLFPRDFGALLNKPQGYKRPARDIGPEDVTYKIFKCEKGRNYAIQFYEKKPAYVYDRGMNFGGRMATEGQGLCLGFAMYEVPEDVEYGDLEKRVFWDEESGEWCLELSNEVVRGRRMKRKHRG</sequence>
<feature type="region of interest" description="Disordered" evidence="1">
    <location>
        <begin position="1"/>
        <end position="56"/>
    </location>
</feature>
<evidence type="ECO:0000313" key="2">
    <source>
        <dbReference type="EMBL" id="RPA75956.1"/>
    </source>
</evidence>
<protein>
    <submittedName>
        <fullName evidence="2">Uncharacterized protein</fullName>
    </submittedName>
</protein>
<feature type="compositionally biased region" description="Low complexity" evidence="1">
    <location>
        <begin position="1"/>
        <end position="18"/>
    </location>
</feature>
<keyword evidence="3" id="KW-1185">Reference proteome</keyword>
<dbReference type="AlphaFoldDB" id="A0A3N4HSJ3"/>
<feature type="compositionally biased region" description="Low complexity" evidence="1">
    <location>
        <begin position="35"/>
        <end position="56"/>
    </location>
</feature>
<organism evidence="2 3">
    <name type="scientific">Ascobolus immersus RN42</name>
    <dbReference type="NCBI Taxonomy" id="1160509"/>
    <lineage>
        <taxon>Eukaryota</taxon>
        <taxon>Fungi</taxon>
        <taxon>Dikarya</taxon>
        <taxon>Ascomycota</taxon>
        <taxon>Pezizomycotina</taxon>
        <taxon>Pezizomycetes</taxon>
        <taxon>Pezizales</taxon>
        <taxon>Ascobolaceae</taxon>
        <taxon>Ascobolus</taxon>
    </lineage>
</organism>
<dbReference type="Proteomes" id="UP000275078">
    <property type="component" value="Unassembled WGS sequence"/>
</dbReference>
<proteinExistence type="predicted"/>
<evidence type="ECO:0000256" key="1">
    <source>
        <dbReference type="SAM" id="MobiDB-lite"/>
    </source>
</evidence>
<reference evidence="2 3" key="1">
    <citation type="journal article" date="2018" name="Nat. Ecol. Evol.">
        <title>Pezizomycetes genomes reveal the molecular basis of ectomycorrhizal truffle lifestyle.</title>
        <authorList>
            <person name="Murat C."/>
            <person name="Payen T."/>
            <person name="Noel B."/>
            <person name="Kuo A."/>
            <person name="Morin E."/>
            <person name="Chen J."/>
            <person name="Kohler A."/>
            <person name="Krizsan K."/>
            <person name="Balestrini R."/>
            <person name="Da Silva C."/>
            <person name="Montanini B."/>
            <person name="Hainaut M."/>
            <person name="Levati E."/>
            <person name="Barry K.W."/>
            <person name="Belfiori B."/>
            <person name="Cichocki N."/>
            <person name="Clum A."/>
            <person name="Dockter R.B."/>
            <person name="Fauchery L."/>
            <person name="Guy J."/>
            <person name="Iotti M."/>
            <person name="Le Tacon F."/>
            <person name="Lindquist E.A."/>
            <person name="Lipzen A."/>
            <person name="Malagnac F."/>
            <person name="Mello A."/>
            <person name="Molinier V."/>
            <person name="Miyauchi S."/>
            <person name="Poulain J."/>
            <person name="Riccioni C."/>
            <person name="Rubini A."/>
            <person name="Sitrit Y."/>
            <person name="Splivallo R."/>
            <person name="Traeger S."/>
            <person name="Wang M."/>
            <person name="Zifcakova L."/>
            <person name="Wipf D."/>
            <person name="Zambonelli A."/>
            <person name="Paolocci F."/>
            <person name="Nowrousian M."/>
            <person name="Ottonello S."/>
            <person name="Baldrian P."/>
            <person name="Spatafora J.W."/>
            <person name="Henrissat B."/>
            <person name="Nagy L.G."/>
            <person name="Aury J.M."/>
            <person name="Wincker P."/>
            <person name="Grigoriev I.V."/>
            <person name="Bonfante P."/>
            <person name="Martin F.M."/>
        </authorList>
    </citation>
    <scope>NUCLEOTIDE SEQUENCE [LARGE SCALE GENOMIC DNA]</scope>
    <source>
        <strain evidence="2 3">RN42</strain>
    </source>
</reference>
<evidence type="ECO:0000313" key="3">
    <source>
        <dbReference type="Proteomes" id="UP000275078"/>
    </source>
</evidence>
<dbReference type="EMBL" id="ML119754">
    <property type="protein sequence ID" value="RPA75956.1"/>
    <property type="molecule type" value="Genomic_DNA"/>
</dbReference>
<name>A0A3N4HSJ3_ASCIM</name>
<accession>A0A3N4HSJ3</accession>
<gene>
    <name evidence="2" type="ORF">BJ508DRAFT_14957</name>
</gene>